<protein>
    <submittedName>
        <fullName evidence="2">Uncharacterized protein</fullName>
    </submittedName>
</protein>
<gene>
    <name evidence="2" type="ORF">SLEP1_g40671</name>
</gene>
<keyword evidence="1" id="KW-0732">Signal</keyword>
<comment type="caution">
    <text evidence="2">The sequence shown here is derived from an EMBL/GenBank/DDBJ whole genome shotgun (WGS) entry which is preliminary data.</text>
</comment>
<organism evidence="2 3">
    <name type="scientific">Rubroshorea leprosula</name>
    <dbReference type="NCBI Taxonomy" id="152421"/>
    <lineage>
        <taxon>Eukaryota</taxon>
        <taxon>Viridiplantae</taxon>
        <taxon>Streptophyta</taxon>
        <taxon>Embryophyta</taxon>
        <taxon>Tracheophyta</taxon>
        <taxon>Spermatophyta</taxon>
        <taxon>Magnoliopsida</taxon>
        <taxon>eudicotyledons</taxon>
        <taxon>Gunneridae</taxon>
        <taxon>Pentapetalae</taxon>
        <taxon>rosids</taxon>
        <taxon>malvids</taxon>
        <taxon>Malvales</taxon>
        <taxon>Dipterocarpaceae</taxon>
        <taxon>Rubroshorea</taxon>
    </lineage>
</organism>
<accession>A0AAV5L456</accession>
<evidence type="ECO:0000313" key="2">
    <source>
        <dbReference type="EMBL" id="GKV32035.1"/>
    </source>
</evidence>
<dbReference type="PANTHER" id="PTHR48473">
    <property type="entry name" value="TIR DOMAIN-CONTAINING PROTEIN"/>
    <property type="match status" value="1"/>
</dbReference>
<name>A0AAV5L456_9ROSI</name>
<sequence>MAMAFSLLALVLCVIGLLYKGVKEGITFKCRKGTIPWFYYPSRSQNHKRFGTFADLIGLVSAISQSIVTAVNYDFARRAANGPIKFSLLPIIFALALLCSRILETVEKKASESSDL</sequence>
<dbReference type="Proteomes" id="UP001054252">
    <property type="component" value="Unassembled WGS sequence"/>
</dbReference>
<dbReference type="AlphaFoldDB" id="A0AAV5L456"/>
<keyword evidence="3" id="KW-1185">Reference proteome</keyword>
<proteinExistence type="predicted"/>
<feature type="signal peptide" evidence="1">
    <location>
        <begin position="1"/>
        <end position="24"/>
    </location>
</feature>
<feature type="chain" id="PRO_5043842786" evidence="1">
    <location>
        <begin position="25"/>
        <end position="116"/>
    </location>
</feature>
<dbReference type="PANTHER" id="PTHR48473:SF1">
    <property type="entry name" value="TIR DOMAIN-CONTAINING PROTEIN"/>
    <property type="match status" value="1"/>
</dbReference>
<evidence type="ECO:0000256" key="1">
    <source>
        <dbReference type="SAM" id="SignalP"/>
    </source>
</evidence>
<evidence type="ECO:0000313" key="3">
    <source>
        <dbReference type="Proteomes" id="UP001054252"/>
    </source>
</evidence>
<dbReference type="EMBL" id="BPVZ01000094">
    <property type="protein sequence ID" value="GKV32035.1"/>
    <property type="molecule type" value="Genomic_DNA"/>
</dbReference>
<reference evidence="2 3" key="1">
    <citation type="journal article" date="2021" name="Commun. Biol.">
        <title>The genome of Shorea leprosula (Dipterocarpaceae) highlights the ecological relevance of drought in aseasonal tropical rainforests.</title>
        <authorList>
            <person name="Ng K.K.S."/>
            <person name="Kobayashi M.J."/>
            <person name="Fawcett J.A."/>
            <person name="Hatakeyama M."/>
            <person name="Paape T."/>
            <person name="Ng C.H."/>
            <person name="Ang C.C."/>
            <person name="Tnah L.H."/>
            <person name="Lee C.T."/>
            <person name="Nishiyama T."/>
            <person name="Sese J."/>
            <person name="O'Brien M.J."/>
            <person name="Copetti D."/>
            <person name="Mohd Noor M.I."/>
            <person name="Ong R.C."/>
            <person name="Putra M."/>
            <person name="Sireger I.Z."/>
            <person name="Indrioko S."/>
            <person name="Kosugi Y."/>
            <person name="Izuno A."/>
            <person name="Isagi Y."/>
            <person name="Lee S.L."/>
            <person name="Shimizu K.K."/>
        </authorList>
    </citation>
    <scope>NUCLEOTIDE SEQUENCE [LARGE SCALE GENOMIC DNA]</scope>
    <source>
        <strain evidence="2">214</strain>
    </source>
</reference>